<evidence type="ECO:0000313" key="4">
    <source>
        <dbReference type="EMBL" id="MBB5058309.1"/>
    </source>
</evidence>
<dbReference type="PROSITE" id="PS50206">
    <property type="entry name" value="RHODANESE_3"/>
    <property type="match status" value="1"/>
</dbReference>
<keyword evidence="5" id="KW-1185">Reference proteome</keyword>
<dbReference type="Proteomes" id="UP000540989">
    <property type="component" value="Unassembled WGS sequence"/>
</dbReference>
<comment type="caution">
    <text evidence="4">The sequence shown here is derived from an EMBL/GenBank/DDBJ whole genome shotgun (WGS) entry which is preliminary data.</text>
</comment>
<evidence type="ECO:0000259" key="2">
    <source>
        <dbReference type="PROSITE" id="PS50056"/>
    </source>
</evidence>
<evidence type="ECO:0000256" key="1">
    <source>
        <dbReference type="ARBA" id="ARBA00013064"/>
    </source>
</evidence>
<dbReference type="InterPro" id="IPR029021">
    <property type="entry name" value="Prot-tyrosine_phosphatase-like"/>
</dbReference>
<dbReference type="EC" id="3.1.3.48" evidence="1"/>
<feature type="domain" description="Rhodanese" evidence="3">
    <location>
        <begin position="74"/>
        <end position="128"/>
    </location>
</feature>
<evidence type="ECO:0000313" key="5">
    <source>
        <dbReference type="Proteomes" id="UP000540989"/>
    </source>
</evidence>
<dbReference type="GO" id="GO:0004725">
    <property type="term" value="F:protein tyrosine phosphatase activity"/>
    <property type="evidence" value="ECO:0007669"/>
    <property type="project" value="UniProtKB-EC"/>
</dbReference>
<name>A0A7W8E4I9_9BACT</name>
<protein>
    <recommendedName>
        <fullName evidence="1">protein-tyrosine-phosphatase</fullName>
        <ecNumber evidence="1">3.1.3.48</ecNumber>
    </recommendedName>
</protein>
<gene>
    <name evidence="4" type="ORF">HDF16_003023</name>
</gene>
<dbReference type="SUPFAM" id="SSF52799">
    <property type="entry name" value="(Phosphotyrosine protein) phosphatases II"/>
    <property type="match status" value="1"/>
</dbReference>
<dbReference type="PROSITE" id="PS50056">
    <property type="entry name" value="TYR_PHOSPHATASE_2"/>
    <property type="match status" value="1"/>
</dbReference>
<dbReference type="EMBL" id="JACHIP010000004">
    <property type="protein sequence ID" value="MBB5058309.1"/>
    <property type="molecule type" value="Genomic_DNA"/>
</dbReference>
<dbReference type="PANTHER" id="PTHR23339">
    <property type="entry name" value="TYROSINE SPECIFIC PROTEIN PHOSPHATASE AND DUAL SPECIFICITY PROTEIN PHOSPHATASE"/>
    <property type="match status" value="1"/>
</dbReference>
<dbReference type="RefSeq" id="WP_184217877.1">
    <property type="nucleotide sequence ID" value="NZ_JACHIP010000004.1"/>
</dbReference>
<proteinExistence type="predicted"/>
<reference evidence="4 5" key="1">
    <citation type="submission" date="2020-08" db="EMBL/GenBank/DDBJ databases">
        <title>Genomic Encyclopedia of Type Strains, Phase IV (KMG-V): Genome sequencing to study the core and pangenomes of soil and plant-associated prokaryotes.</title>
        <authorList>
            <person name="Whitman W."/>
        </authorList>
    </citation>
    <scope>NUCLEOTIDE SEQUENCE [LARGE SCALE GENOMIC DNA]</scope>
    <source>
        <strain evidence="4 5">M8UP14</strain>
    </source>
</reference>
<dbReference type="AlphaFoldDB" id="A0A7W8E4I9"/>
<feature type="domain" description="Tyrosine specific protein phosphatases" evidence="2">
    <location>
        <begin position="84"/>
        <end position="151"/>
    </location>
</feature>
<evidence type="ECO:0000259" key="3">
    <source>
        <dbReference type="PROSITE" id="PS50206"/>
    </source>
</evidence>
<dbReference type="InterPro" id="IPR001763">
    <property type="entry name" value="Rhodanese-like_dom"/>
</dbReference>
<accession>A0A7W8E4I9</accession>
<dbReference type="Pfam" id="PF22785">
    <property type="entry name" value="Tc-R-P"/>
    <property type="match status" value="1"/>
</dbReference>
<organism evidence="4 5">
    <name type="scientific">Granulicella aggregans</name>
    <dbReference type="NCBI Taxonomy" id="474949"/>
    <lineage>
        <taxon>Bacteria</taxon>
        <taxon>Pseudomonadati</taxon>
        <taxon>Acidobacteriota</taxon>
        <taxon>Terriglobia</taxon>
        <taxon>Terriglobales</taxon>
        <taxon>Acidobacteriaceae</taxon>
        <taxon>Granulicella</taxon>
    </lineage>
</organism>
<sequence>MNPFWVETGTAIRLAIVPRPRGNDWLEDEVTQMKRAGVDVLVSMLQPDEAAELGLSEEAALCAAGGIQFRSFPIPDRETPPSIAAFAKFVEELRVEAHAGRSVAVHCRASIGRSSLLLAALLTAEGYTPDDAFRRLTTARGLQVPDTPDQIRWVERFATLQTP</sequence>
<dbReference type="Gene3D" id="3.90.190.10">
    <property type="entry name" value="Protein tyrosine phosphatase superfamily"/>
    <property type="match status" value="1"/>
</dbReference>
<dbReference type="InterPro" id="IPR050561">
    <property type="entry name" value="PTP"/>
</dbReference>
<dbReference type="InterPro" id="IPR000387">
    <property type="entry name" value="Tyr_Pase_dom"/>
</dbReference>